<reference evidence="1 2" key="2">
    <citation type="submission" date="2019-04" db="EMBL/GenBank/DDBJ databases">
        <title>The genome sequence of big-headed turtle.</title>
        <authorList>
            <person name="Gong S."/>
        </authorList>
    </citation>
    <scope>NUCLEOTIDE SEQUENCE [LARGE SCALE GENOMIC DNA]</scope>
    <source>
        <strain evidence="1">DO16091913</strain>
        <tissue evidence="1">Muscle</tissue>
    </source>
</reference>
<reference evidence="1 2" key="1">
    <citation type="submission" date="2019-04" db="EMBL/GenBank/DDBJ databases">
        <title>Draft genome of the big-headed turtle Platysternon megacephalum.</title>
        <authorList>
            <person name="Gong S."/>
        </authorList>
    </citation>
    <scope>NUCLEOTIDE SEQUENCE [LARGE SCALE GENOMIC DNA]</scope>
    <source>
        <strain evidence="1">DO16091913</strain>
        <tissue evidence="1">Muscle</tissue>
    </source>
</reference>
<name>A0A4D9EZK6_9SAUR</name>
<evidence type="ECO:0000313" key="1">
    <source>
        <dbReference type="EMBL" id="TFK11330.1"/>
    </source>
</evidence>
<protein>
    <submittedName>
        <fullName evidence="1">Solute carrier family 7 member 13-like</fullName>
    </submittedName>
</protein>
<proteinExistence type="predicted"/>
<sequence>MCLSLGGALVFSSTSASGHKFGQTIGTKGYIRSDTQAIMMRCVLWREKAYVTHIVPILYSQNRRQSNSFPNKDLKPPECFTPKHVRKLHDMFLFLEDTCLLNCLKVLSIS</sequence>
<gene>
    <name evidence="1" type="ORF">DR999_PMT05383</name>
</gene>
<accession>A0A4D9EZK6</accession>
<keyword evidence="2" id="KW-1185">Reference proteome</keyword>
<organism evidence="1 2">
    <name type="scientific">Platysternon megacephalum</name>
    <name type="common">big-headed turtle</name>
    <dbReference type="NCBI Taxonomy" id="55544"/>
    <lineage>
        <taxon>Eukaryota</taxon>
        <taxon>Metazoa</taxon>
        <taxon>Chordata</taxon>
        <taxon>Craniata</taxon>
        <taxon>Vertebrata</taxon>
        <taxon>Euteleostomi</taxon>
        <taxon>Archelosauria</taxon>
        <taxon>Testudinata</taxon>
        <taxon>Testudines</taxon>
        <taxon>Cryptodira</taxon>
        <taxon>Durocryptodira</taxon>
        <taxon>Testudinoidea</taxon>
        <taxon>Platysternidae</taxon>
        <taxon>Platysternon</taxon>
    </lineage>
</organism>
<dbReference type="Proteomes" id="UP000297703">
    <property type="component" value="Unassembled WGS sequence"/>
</dbReference>
<comment type="caution">
    <text evidence="1">The sequence shown here is derived from an EMBL/GenBank/DDBJ whole genome shotgun (WGS) entry which is preliminary data.</text>
</comment>
<dbReference type="AlphaFoldDB" id="A0A4D9EZK6"/>
<dbReference type="EMBL" id="QXTE01000033">
    <property type="protein sequence ID" value="TFK11330.1"/>
    <property type="molecule type" value="Genomic_DNA"/>
</dbReference>
<evidence type="ECO:0000313" key="2">
    <source>
        <dbReference type="Proteomes" id="UP000297703"/>
    </source>
</evidence>